<keyword evidence="2" id="KW-1185">Reference proteome</keyword>
<gene>
    <name evidence="1" type="ORF">N0V84_009857</name>
</gene>
<name>A0A9W9BHW1_9HYPO</name>
<sequence>MPQETPEPSRLEQLPSELRRYLLARLNLDQVKALIKSSPTFYQQYRHDRRFILGSVLNKELGLLAVDAYAVHLTSSVKFDHAHLEDTAPELLKHYRRLRSSPDFSLLGQELTGNDMADLAMYYLSVIRPFTEMYRDWALTNAAEDCKIDQTEAHNAPLSLTEQLRIMRALYRFQLWCNLFGSPEHSIDKVDILDMFFGLYEPWEVEEINSVHAFATDVFTTDLCWYTDTRNMRIFAADGFHVEYNSGRPEILRKDTQEDRRVMYPSARDQLERDKEPFPFMGDEPAQPPLAWTQMWRDEYSNLFGSFVPDATTEWGFIMWDKARFIDLEGYDVVWYTCKDEWGLEDPRERFRDQEESEDDEDW</sequence>
<dbReference type="EMBL" id="JAPEUR010000286">
    <property type="protein sequence ID" value="KAJ4312574.1"/>
    <property type="molecule type" value="Genomic_DNA"/>
</dbReference>
<evidence type="ECO:0000313" key="2">
    <source>
        <dbReference type="Proteomes" id="UP001140502"/>
    </source>
</evidence>
<reference evidence="1" key="1">
    <citation type="submission" date="2022-10" db="EMBL/GenBank/DDBJ databases">
        <title>Tapping the CABI collections for fungal endophytes: first genome assemblies for Collariella, Neodidymelliopsis, Ascochyta clinopodiicola, Didymella pomorum, Didymosphaeria variabile, Neocosmospora piperis and Neocucurbitaria cava.</title>
        <authorList>
            <person name="Hill R."/>
        </authorList>
    </citation>
    <scope>NUCLEOTIDE SEQUENCE</scope>
    <source>
        <strain evidence="1">IMI 366586</strain>
    </source>
</reference>
<proteinExistence type="predicted"/>
<accession>A0A9W9BHW1</accession>
<comment type="caution">
    <text evidence="1">The sequence shown here is derived from an EMBL/GenBank/DDBJ whole genome shotgun (WGS) entry which is preliminary data.</text>
</comment>
<dbReference type="OrthoDB" id="5304511at2759"/>
<dbReference type="AlphaFoldDB" id="A0A9W9BHW1"/>
<dbReference type="Proteomes" id="UP001140502">
    <property type="component" value="Unassembled WGS sequence"/>
</dbReference>
<evidence type="ECO:0000313" key="1">
    <source>
        <dbReference type="EMBL" id="KAJ4312574.1"/>
    </source>
</evidence>
<protein>
    <submittedName>
        <fullName evidence="1">Uncharacterized protein</fullName>
    </submittedName>
</protein>
<organism evidence="1 2">
    <name type="scientific">Fusarium piperis</name>
    <dbReference type="NCBI Taxonomy" id="1435070"/>
    <lineage>
        <taxon>Eukaryota</taxon>
        <taxon>Fungi</taxon>
        <taxon>Dikarya</taxon>
        <taxon>Ascomycota</taxon>
        <taxon>Pezizomycotina</taxon>
        <taxon>Sordariomycetes</taxon>
        <taxon>Hypocreomycetidae</taxon>
        <taxon>Hypocreales</taxon>
        <taxon>Nectriaceae</taxon>
        <taxon>Fusarium</taxon>
        <taxon>Fusarium solani species complex</taxon>
    </lineage>
</organism>